<name>A0A3M7IQI2_HORWE</name>
<dbReference type="AlphaFoldDB" id="A0A3M7IQI2"/>
<evidence type="ECO:0000313" key="2">
    <source>
        <dbReference type="EMBL" id="RMZ27811.1"/>
    </source>
</evidence>
<proteinExistence type="predicted"/>
<organism evidence="2 3">
    <name type="scientific">Hortaea werneckii</name>
    <name type="common">Black yeast</name>
    <name type="synonym">Cladosporium werneckii</name>
    <dbReference type="NCBI Taxonomy" id="91943"/>
    <lineage>
        <taxon>Eukaryota</taxon>
        <taxon>Fungi</taxon>
        <taxon>Dikarya</taxon>
        <taxon>Ascomycota</taxon>
        <taxon>Pezizomycotina</taxon>
        <taxon>Dothideomycetes</taxon>
        <taxon>Dothideomycetidae</taxon>
        <taxon>Mycosphaerellales</taxon>
        <taxon>Teratosphaeriaceae</taxon>
        <taxon>Hortaea</taxon>
    </lineage>
</organism>
<dbReference type="OrthoDB" id="3797005at2759"/>
<evidence type="ECO:0000313" key="3">
    <source>
        <dbReference type="Proteomes" id="UP000281677"/>
    </source>
</evidence>
<sequence>MIAKDKKNQVEARPELAQKVGVQLTIALESANVADKDENRGSARHVELVGLVEVLRMQVPRLFWNSNAVTSSGKTLPTDCLCEIQGGTQPWSLAFQIVYSRTSATLQRSLRSIFCFPHDHVESSGCSRLVCRCQNDTDILDIDNMAAERKPPNEISQAIFDALDRMDERFDRIEQKVANIEQNYANITARMSASDYNDIARIQNSLLSGPNDAITPLRNPSTNAAIPAFPATPYAINQLQAAAVNTLLTALEVGTDGSLAARRETIGSAIGFAIGLAVKRNVSEAP</sequence>
<evidence type="ECO:0000256" key="1">
    <source>
        <dbReference type="SAM" id="Coils"/>
    </source>
</evidence>
<dbReference type="VEuPathDB" id="FungiDB:BTJ68_09238"/>
<feature type="coiled-coil region" evidence="1">
    <location>
        <begin position="163"/>
        <end position="190"/>
    </location>
</feature>
<reference evidence="2 3" key="1">
    <citation type="journal article" date="2018" name="BMC Genomics">
        <title>Genomic evidence for intraspecific hybridization in a clonal and extremely halotolerant yeast.</title>
        <authorList>
            <person name="Gostincar C."/>
            <person name="Stajich J.E."/>
            <person name="Zupancic J."/>
            <person name="Zalar P."/>
            <person name="Gunde-Cimerman N."/>
        </authorList>
    </citation>
    <scope>NUCLEOTIDE SEQUENCE [LARGE SCALE GENOMIC DNA]</scope>
    <source>
        <strain evidence="2 3">EXF-120</strain>
    </source>
</reference>
<accession>A0A3M7IQI2</accession>
<keyword evidence="1" id="KW-0175">Coiled coil</keyword>
<comment type="caution">
    <text evidence="2">The sequence shown here is derived from an EMBL/GenBank/DDBJ whole genome shotgun (WGS) entry which is preliminary data.</text>
</comment>
<protein>
    <submittedName>
        <fullName evidence="2">Uncharacterized protein</fullName>
    </submittedName>
</protein>
<dbReference type="Proteomes" id="UP000281677">
    <property type="component" value="Unassembled WGS sequence"/>
</dbReference>
<dbReference type="EMBL" id="QWIT01000231">
    <property type="protein sequence ID" value="RMZ27811.1"/>
    <property type="molecule type" value="Genomic_DNA"/>
</dbReference>
<gene>
    <name evidence="2" type="ORF">D0859_08123</name>
</gene>